<comment type="caution">
    <text evidence="1">The sequence shown here is derived from an EMBL/GenBank/DDBJ whole genome shotgun (WGS) entry which is preliminary data.</text>
</comment>
<evidence type="ECO:0000313" key="2">
    <source>
        <dbReference type="Proteomes" id="UP000675880"/>
    </source>
</evidence>
<keyword evidence="2" id="KW-1185">Reference proteome</keyword>
<proteinExistence type="predicted"/>
<name>A0ABM8RC06_9BACT</name>
<accession>A0ABM8RC06</accession>
<organism evidence="1 2">
    <name type="scientific">Nitrospira defluvii</name>
    <dbReference type="NCBI Taxonomy" id="330214"/>
    <lineage>
        <taxon>Bacteria</taxon>
        <taxon>Pseudomonadati</taxon>
        <taxon>Nitrospirota</taxon>
        <taxon>Nitrospiria</taxon>
        <taxon>Nitrospirales</taxon>
        <taxon>Nitrospiraceae</taxon>
        <taxon>Nitrospira</taxon>
    </lineage>
</organism>
<gene>
    <name evidence="1" type="ORF">NSPZN2_160057</name>
</gene>
<evidence type="ECO:0000313" key="1">
    <source>
        <dbReference type="EMBL" id="CAE6744140.1"/>
    </source>
</evidence>
<protein>
    <submittedName>
        <fullName evidence="1">Uncharacterized protein</fullName>
    </submittedName>
</protein>
<sequence length="222" mass="25945">MPEQFRFQQPLRKVPAPYLDQRLISPRTVQMDGMRHQFLPRSTLPDDGHRRLGCRHHLQALQQGPHVLMATMDAAEAESIFQHFLQLKVFPAQPDDFSDPFDDQQQLIHLKRLGDVIIGPKLDGTDRRIDRRMRRDQNDLRRRAPFLTDLEDCQPVGAGETQVRDYHIKLTRTEYRHPLSPGCRCRDLTPHPLQGIEHGQSHQRFVIDNEHPEPFHENLPMA</sequence>
<reference evidence="1 2" key="1">
    <citation type="submission" date="2021-02" db="EMBL/GenBank/DDBJ databases">
        <authorList>
            <person name="Han P."/>
        </authorList>
    </citation>
    <scope>NUCLEOTIDE SEQUENCE [LARGE SCALE GENOMIC DNA]</scope>
    <source>
        <strain evidence="1">Candidatus Nitrospira sp. ZN2</strain>
    </source>
</reference>
<dbReference type="EMBL" id="CAJNBJ010000008">
    <property type="protein sequence ID" value="CAE6744140.1"/>
    <property type="molecule type" value="Genomic_DNA"/>
</dbReference>
<dbReference type="Proteomes" id="UP000675880">
    <property type="component" value="Unassembled WGS sequence"/>
</dbReference>